<evidence type="ECO:0000313" key="1">
    <source>
        <dbReference type="EMBL" id="KGJ52425.1"/>
    </source>
</evidence>
<accession>A0A099I444</accession>
<evidence type="ECO:0000313" key="2">
    <source>
        <dbReference type="Proteomes" id="UP000030008"/>
    </source>
</evidence>
<protein>
    <recommendedName>
        <fullName evidence="3">Transposase</fullName>
    </recommendedName>
</protein>
<name>A0A099I444_CLOIN</name>
<organism evidence="1 2">
    <name type="scientific">Clostridium innocuum</name>
    <dbReference type="NCBI Taxonomy" id="1522"/>
    <lineage>
        <taxon>Bacteria</taxon>
        <taxon>Bacillati</taxon>
        <taxon>Bacillota</taxon>
        <taxon>Clostridia</taxon>
        <taxon>Eubacteriales</taxon>
        <taxon>Clostridiaceae</taxon>
        <taxon>Clostridium</taxon>
    </lineage>
</organism>
<dbReference type="Proteomes" id="UP000030008">
    <property type="component" value="Unassembled WGS sequence"/>
</dbReference>
<comment type="caution">
    <text evidence="1">The sequence shown here is derived from an EMBL/GenBank/DDBJ whole genome shotgun (WGS) entry which is preliminary data.</text>
</comment>
<reference evidence="1 2" key="1">
    <citation type="submission" date="2014-08" db="EMBL/GenBank/DDBJ databases">
        <title>Clostridium innocuum, an unnegligible vancomycin-resistant pathogen causing extra-intestinal infections.</title>
        <authorList>
            <person name="Feng Y."/>
            <person name="Chiu C.-H."/>
        </authorList>
    </citation>
    <scope>NUCLEOTIDE SEQUENCE [LARGE SCALE GENOMIC DNA]</scope>
    <source>
        <strain evidence="1 2">AN88</strain>
    </source>
</reference>
<proteinExistence type="predicted"/>
<dbReference type="EMBL" id="JQIF01000067">
    <property type="protein sequence ID" value="KGJ52425.1"/>
    <property type="molecule type" value="Genomic_DNA"/>
</dbReference>
<evidence type="ECO:0008006" key="3">
    <source>
        <dbReference type="Google" id="ProtNLM"/>
    </source>
</evidence>
<gene>
    <name evidence="1" type="ORF">CIAN88_14950</name>
</gene>
<sequence length="60" mass="6624">MSKEGGIGAKQHRRVCNSNRIYKGKYPMPLSVTVMAVSGMIEKSVAHNPKWITGLVESIH</sequence>
<dbReference type="AlphaFoldDB" id="A0A099I444"/>